<organism evidence="1 2">
    <name type="scientific">Hericium alpestre</name>
    <dbReference type="NCBI Taxonomy" id="135208"/>
    <lineage>
        <taxon>Eukaryota</taxon>
        <taxon>Fungi</taxon>
        <taxon>Dikarya</taxon>
        <taxon>Basidiomycota</taxon>
        <taxon>Agaricomycotina</taxon>
        <taxon>Agaricomycetes</taxon>
        <taxon>Russulales</taxon>
        <taxon>Hericiaceae</taxon>
        <taxon>Hericium</taxon>
    </lineage>
</organism>
<protein>
    <submittedName>
        <fullName evidence="1">Uncharacterized protein</fullName>
    </submittedName>
</protein>
<dbReference type="STRING" id="135208.A0A4Z0A2C1"/>
<proteinExistence type="predicted"/>
<dbReference type="EMBL" id="SFCI01000315">
    <property type="protein sequence ID" value="TFY80604.1"/>
    <property type="molecule type" value="Genomic_DNA"/>
</dbReference>
<comment type="caution">
    <text evidence="1">The sequence shown here is derived from an EMBL/GenBank/DDBJ whole genome shotgun (WGS) entry which is preliminary data.</text>
</comment>
<reference evidence="1 2" key="1">
    <citation type="submission" date="2019-02" db="EMBL/GenBank/DDBJ databases">
        <title>Genome sequencing of the rare red list fungi Hericium alpestre (H. flagellum).</title>
        <authorList>
            <person name="Buettner E."/>
            <person name="Kellner H."/>
        </authorList>
    </citation>
    <scope>NUCLEOTIDE SEQUENCE [LARGE SCALE GENOMIC DNA]</scope>
    <source>
        <strain evidence="1 2">DSM 108284</strain>
    </source>
</reference>
<accession>A0A4Z0A2C1</accession>
<evidence type="ECO:0000313" key="2">
    <source>
        <dbReference type="Proteomes" id="UP000298061"/>
    </source>
</evidence>
<keyword evidence="2" id="KW-1185">Reference proteome</keyword>
<name>A0A4Z0A2C1_9AGAM</name>
<dbReference type="Proteomes" id="UP000298061">
    <property type="component" value="Unassembled WGS sequence"/>
</dbReference>
<sequence>MSKEIQRQLIVYDFDWSLADQDSDRWIFEVLAPDLRRKMKILKEEIQWTDLV</sequence>
<dbReference type="AlphaFoldDB" id="A0A4Z0A2C1"/>
<evidence type="ECO:0000313" key="1">
    <source>
        <dbReference type="EMBL" id="TFY80604.1"/>
    </source>
</evidence>
<dbReference type="OrthoDB" id="10267182at2759"/>
<gene>
    <name evidence="1" type="ORF">EWM64_g3407</name>
</gene>